<name>A0A0H2R5T0_9AGAM</name>
<dbReference type="InParanoid" id="A0A0H2R5T0"/>
<organism evidence="2 3">
    <name type="scientific">Schizopora paradoxa</name>
    <dbReference type="NCBI Taxonomy" id="27342"/>
    <lineage>
        <taxon>Eukaryota</taxon>
        <taxon>Fungi</taxon>
        <taxon>Dikarya</taxon>
        <taxon>Basidiomycota</taxon>
        <taxon>Agaricomycotina</taxon>
        <taxon>Agaricomycetes</taxon>
        <taxon>Hymenochaetales</taxon>
        <taxon>Schizoporaceae</taxon>
        <taxon>Schizopora</taxon>
    </lineage>
</organism>
<evidence type="ECO:0000313" key="3">
    <source>
        <dbReference type="Proteomes" id="UP000053477"/>
    </source>
</evidence>
<evidence type="ECO:0000256" key="1">
    <source>
        <dbReference type="SAM" id="Phobius"/>
    </source>
</evidence>
<dbReference type="EMBL" id="KQ086187">
    <property type="protein sequence ID" value="KLO06702.1"/>
    <property type="molecule type" value="Genomic_DNA"/>
</dbReference>
<dbReference type="Proteomes" id="UP000053477">
    <property type="component" value="Unassembled WGS sequence"/>
</dbReference>
<keyword evidence="1" id="KW-0472">Membrane</keyword>
<protein>
    <submittedName>
        <fullName evidence="2">Uncharacterized protein</fullName>
    </submittedName>
</protein>
<feature type="transmembrane region" description="Helical" evidence="1">
    <location>
        <begin position="101"/>
        <end position="126"/>
    </location>
</feature>
<reference evidence="2 3" key="1">
    <citation type="submission" date="2015-04" db="EMBL/GenBank/DDBJ databases">
        <title>Complete genome sequence of Schizopora paradoxa KUC8140, a cosmopolitan wood degrader in East Asia.</title>
        <authorList>
            <consortium name="DOE Joint Genome Institute"/>
            <person name="Min B."/>
            <person name="Park H."/>
            <person name="Jang Y."/>
            <person name="Kim J.-J."/>
            <person name="Kim K.H."/>
            <person name="Pangilinan J."/>
            <person name="Lipzen A."/>
            <person name="Riley R."/>
            <person name="Grigoriev I.V."/>
            <person name="Spatafora J.W."/>
            <person name="Choi I.-G."/>
        </authorList>
    </citation>
    <scope>NUCLEOTIDE SEQUENCE [LARGE SCALE GENOMIC DNA]</scope>
    <source>
        <strain evidence="2 3">KUC8140</strain>
    </source>
</reference>
<dbReference type="AlphaFoldDB" id="A0A0H2R5T0"/>
<keyword evidence="1" id="KW-1133">Transmembrane helix</keyword>
<keyword evidence="3" id="KW-1185">Reference proteome</keyword>
<evidence type="ECO:0000313" key="2">
    <source>
        <dbReference type="EMBL" id="KLO06702.1"/>
    </source>
</evidence>
<proteinExistence type="predicted"/>
<keyword evidence="1" id="KW-0812">Transmembrane</keyword>
<gene>
    <name evidence="2" type="ORF">SCHPADRAFT_681452</name>
</gene>
<sequence>MSNTRRSLLVLFAAALIAIAIVVGAVDYGCILFVVGKHVLDIGQRDGVIKLDGWAPNKDDGDDEESSRNVLVRLTRRNGASVLGDVVGEVAGAGGGSGSNALLVAVLTLLVVLIILVNIPIVFICLRSCKKDASSRLAADSVASWIQRHVESAEADGEYGGAVVIAVRVGIAGVWKRTPSCRWRWR</sequence>
<accession>A0A0H2R5T0</accession>